<keyword evidence="5" id="KW-0571">Peptide transport</keyword>
<dbReference type="InterPro" id="IPR000109">
    <property type="entry name" value="POT_fam"/>
</dbReference>
<dbReference type="OrthoDB" id="9772725at2"/>
<keyword evidence="5" id="KW-0653">Protein transport</keyword>
<evidence type="ECO:0000313" key="9">
    <source>
        <dbReference type="EMBL" id="QDH17169.1"/>
    </source>
</evidence>
<keyword evidence="7 8" id="KW-0472">Membrane</keyword>
<evidence type="ECO:0000256" key="6">
    <source>
        <dbReference type="ARBA" id="ARBA00022989"/>
    </source>
</evidence>
<feature type="transmembrane region" description="Helical" evidence="8">
    <location>
        <begin position="390"/>
        <end position="414"/>
    </location>
</feature>
<reference evidence="9 10" key="1">
    <citation type="submission" date="2019-03" db="EMBL/GenBank/DDBJ databases">
        <title>The complete genome sequence of Swingsia samuiensis NBRC107927(T).</title>
        <authorList>
            <person name="Chua K.-O."/>
            <person name="Chan K.-G."/>
            <person name="See-Too W.-S."/>
        </authorList>
    </citation>
    <scope>NUCLEOTIDE SEQUENCE [LARGE SCALE GENOMIC DNA]</scope>
    <source>
        <strain evidence="9 10">AH83</strain>
    </source>
</reference>
<feature type="transmembrane region" description="Helical" evidence="8">
    <location>
        <begin position="458"/>
        <end position="481"/>
    </location>
</feature>
<evidence type="ECO:0000256" key="4">
    <source>
        <dbReference type="ARBA" id="ARBA00022692"/>
    </source>
</evidence>
<sequence>MPFNPSPPSVPVVGVKRRKAFAVVLAIELWERFGYYGMQAVLTLFMIQQLHMADSAANLMLGAFAVLTYTSPVIGGLLGDRVIGTRRTMVSGAVLLAIGYALLSISLHSQSLLLFAMALIATGNGLFKPNAGNLVRRIYEGDNAALDAAFTLYYMAVNVGSTVSMLLTPWLQLRYGASVAFATSSIGLVVGLIYYVLKSHRLNYISSALERRPISLGRIGLICLGLLFLTCLNALVLGSNGLAKICIFVSGLSLIFSWIFLYFRSEEKERAGLLLTYLLCLQGTIYLVFYQQMITSLTLFALRDVDGDFRIGGFTLWHLSAGQFQALNPIWIMVLSPLLAKLYNKQGRNGTDFSLARKMLIGYVCVACSFAIWWWAAATTHDLVSSWVMLVGYGFLSFAELLTNGLGLAIVARYTPARLSGFMMGALYLLWGIAMYTGSIIANHAAMTNDASLSIGRALYTGLFRGLCEAAVGIVFVLLCLEPLTRRWDRLHTMLSKS</sequence>
<feature type="transmembrane region" description="Helical" evidence="8">
    <location>
        <begin position="426"/>
        <end position="446"/>
    </location>
</feature>
<keyword evidence="2" id="KW-0813">Transport</keyword>
<feature type="transmembrane region" description="Helical" evidence="8">
    <location>
        <begin position="360"/>
        <end position="378"/>
    </location>
</feature>
<dbReference type="AlphaFoldDB" id="A0A4Y6UHU3"/>
<dbReference type="PANTHER" id="PTHR23517:SF15">
    <property type="entry name" value="PROTON-DEPENDENT OLIGOPEPTIDE FAMILY TRANSPORT PROTEIN"/>
    <property type="match status" value="1"/>
</dbReference>
<evidence type="ECO:0000256" key="5">
    <source>
        <dbReference type="ARBA" id="ARBA00022856"/>
    </source>
</evidence>
<protein>
    <submittedName>
        <fullName evidence="9">MFS transporter</fullName>
    </submittedName>
</protein>
<dbReference type="Proteomes" id="UP000316313">
    <property type="component" value="Chromosome"/>
</dbReference>
<keyword evidence="4 8" id="KW-0812">Transmembrane</keyword>
<dbReference type="GO" id="GO:0015833">
    <property type="term" value="P:peptide transport"/>
    <property type="evidence" value="ECO:0007669"/>
    <property type="project" value="UniProtKB-KW"/>
</dbReference>
<organism evidence="9 10">
    <name type="scientific">Swingsia samuiensis</name>
    <dbReference type="NCBI Taxonomy" id="1293412"/>
    <lineage>
        <taxon>Bacteria</taxon>
        <taxon>Pseudomonadati</taxon>
        <taxon>Pseudomonadota</taxon>
        <taxon>Alphaproteobacteria</taxon>
        <taxon>Acetobacterales</taxon>
        <taxon>Acetobacteraceae</taxon>
        <taxon>Swingsia</taxon>
    </lineage>
</organism>
<proteinExistence type="predicted"/>
<feature type="transmembrane region" description="Helical" evidence="8">
    <location>
        <begin position="90"/>
        <end position="107"/>
    </location>
</feature>
<feature type="transmembrane region" description="Helical" evidence="8">
    <location>
        <begin position="242"/>
        <end position="263"/>
    </location>
</feature>
<evidence type="ECO:0000256" key="7">
    <source>
        <dbReference type="ARBA" id="ARBA00023136"/>
    </source>
</evidence>
<dbReference type="KEGG" id="ssam:E3D00_06010"/>
<dbReference type="RefSeq" id="WP_141460853.1">
    <property type="nucleotide sequence ID" value="NZ_CP038141.1"/>
</dbReference>
<dbReference type="SUPFAM" id="SSF103473">
    <property type="entry name" value="MFS general substrate transporter"/>
    <property type="match status" value="1"/>
</dbReference>
<feature type="transmembrane region" description="Helical" evidence="8">
    <location>
        <begin position="275"/>
        <end position="302"/>
    </location>
</feature>
<feature type="transmembrane region" description="Helical" evidence="8">
    <location>
        <begin position="113"/>
        <end position="131"/>
    </location>
</feature>
<evidence type="ECO:0000256" key="8">
    <source>
        <dbReference type="SAM" id="Phobius"/>
    </source>
</evidence>
<dbReference type="Gene3D" id="1.20.1250.20">
    <property type="entry name" value="MFS general substrate transporter like domains"/>
    <property type="match status" value="1"/>
</dbReference>
<evidence type="ECO:0000313" key="10">
    <source>
        <dbReference type="Proteomes" id="UP000316313"/>
    </source>
</evidence>
<feature type="transmembrane region" description="Helical" evidence="8">
    <location>
        <begin position="59"/>
        <end position="78"/>
    </location>
</feature>
<dbReference type="GO" id="GO:0005886">
    <property type="term" value="C:plasma membrane"/>
    <property type="evidence" value="ECO:0007669"/>
    <property type="project" value="UniProtKB-SubCell"/>
</dbReference>
<gene>
    <name evidence="9" type="ORF">E3D00_06010</name>
</gene>
<keyword evidence="3" id="KW-1003">Cell membrane</keyword>
<feature type="transmembrane region" description="Helical" evidence="8">
    <location>
        <begin position="177"/>
        <end position="197"/>
    </location>
</feature>
<dbReference type="NCBIfam" id="TIGR00924">
    <property type="entry name" value="yjdL_sub1_fam"/>
    <property type="match status" value="1"/>
</dbReference>
<dbReference type="EMBL" id="CP038141">
    <property type="protein sequence ID" value="QDH17169.1"/>
    <property type="molecule type" value="Genomic_DNA"/>
</dbReference>
<dbReference type="GO" id="GO:1904680">
    <property type="term" value="F:peptide transmembrane transporter activity"/>
    <property type="evidence" value="ECO:0007669"/>
    <property type="project" value="InterPro"/>
</dbReference>
<dbReference type="Pfam" id="PF00854">
    <property type="entry name" value="PTR2"/>
    <property type="match status" value="1"/>
</dbReference>
<keyword evidence="6 8" id="KW-1133">Transmembrane helix</keyword>
<comment type="subcellular location">
    <subcellularLocation>
        <location evidence="1">Cell membrane</location>
        <topology evidence="1">Multi-pass membrane protein</topology>
    </subcellularLocation>
</comment>
<evidence type="ECO:0000256" key="2">
    <source>
        <dbReference type="ARBA" id="ARBA00022448"/>
    </source>
</evidence>
<dbReference type="InterPro" id="IPR036259">
    <property type="entry name" value="MFS_trans_sf"/>
</dbReference>
<feature type="transmembrane region" description="Helical" evidence="8">
    <location>
        <begin position="322"/>
        <end position="340"/>
    </location>
</feature>
<feature type="transmembrane region" description="Helical" evidence="8">
    <location>
        <begin position="152"/>
        <end position="171"/>
    </location>
</feature>
<dbReference type="InterPro" id="IPR005279">
    <property type="entry name" value="Dipep/tripep_permease"/>
</dbReference>
<evidence type="ECO:0000256" key="1">
    <source>
        <dbReference type="ARBA" id="ARBA00004651"/>
    </source>
</evidence>
<dbReference type="CDD" id="cd17346">
    <property type="entry name" value="MFS_DtpA_like"/>
    <property type="match status" value="1"/>
</dbReference>
<evidence type="ECO:0000256" key="3">
    <source>
        <dbReference type="ARBA" id="ARBA00022475"/>
    </source>
</evidence>
<accession>A0A4Y6UHU3</accession>
<feature type="transmembrane region" description="Helical" evidence="8">
    <location>
        <begin position="218"/>
        <end position="236"/>
    </location>
</feature>
<dbReference type="InterPro" id="IPR050171">
    <property type="entry name" value="MFS_Transporters"/>
</dbReference>
<keyword evidence="10" id="KW-1185">Reference proteome</keyword>
<dbReference type="PANTHER" id="PTHR23517">
    <property type="entry name" value="RESISTANCE PROTEIN MDTM, PUTATIVE-RELATED-RELATED"/>
    <property type="match status" value="1"/>
</dbReference>
<name>A0A4Y6UHU3_9PROT</name>